<reference evidence="1" key="1">
    <citation type="submission" date="2023-02" db="EMBL/GenBank/DDBJ databases">
        <title>Gut commensal Christensenella minuta modulates host metabolism via a new class of secondary bile acids.</title>
        <authorList>
            <person name="Liu C."/>
        </authorList>
    </citation>
    <scope>NUCLEOTIDE SEQUENCE</scope>
    <source>
        <strain evidence="1">CA70</strain>
    </source>
</reference>
<gene>
    <name evidence="1" type="ORF">PUP29_11075</name>
</gene>
<dbReference type="AlphaFoldDB" id="A0AAU8A895"/>
<dbReference type="InterPro" id="IPR038071">
    <property type="entry name" value="UROD/MetE-like_sf"/>
</dbReference>
<evidence type="ECO:0000313" key="1">
    <source>
        <dbReference type="EMBL" id="XCC62058.1"/>
    </source>
</evidence>
<dbReference type="Gene3D" id="3.20.20.210">
    <property type="match status" value="1"/>
</dbReference>
<protein>
    <recommendedName>
        <fullName evidence="2">Trimethylamine corrinoid protein 2</fullName>
    </recommendedName>
</protein>
<dbReference type="RefSeq" id="WP_079545762.1">
    <property type="nucleotide sequence ID" value="NZ_CP117826.1"/>
</dbReference>
<accession>A0AAU8A895</accession>
<name>A0AAU8A895_9FIRM</name>
<organism evidence="1">
    <name type="scientific">Christensenella massiliensis</name>
    <dbReference type="NCBI Taxonomy" id="1805714"/>
    <lineage>
        <taxon>Bacteria</taxon>
        <taxon>Bacillati</taxon>
        <taxon>Bacillota</taxon>
        <taxon>Clostridia</taxon>
        <taxon>Christensenellales</taxon>
        <taxon>Christensenellaceae</taxon>
        <taxon>Christensenella</taxon>
    </lineage>
</organism>
<proteinExistence type="predicted"/>
<evidence type="ECO:0008006" key="2">
    <source>
        <dbReference type="Google" id="ProtNLM"/>
    </source>
</evidence>
<sequence length="441" mass="51376">MAEKYQIYTNQQTVEDVGRLEIKPTEKETARLRNLAARYSEIAQSDDMKMKKRQWTALRDLKPERPMILFETFSVTGFVREDELECEDPYLRNAEKTFLHAIKQYELVQDDIVLENYFQLAWRVIRSDYGVKIVEHHAEDSMGYMSNFPIGTPEDLEKLRPRTFYVDRERTLGFKQTLEEIFGDILPVRVGNYDNFFPDLGFNPFCGNNAPVITMDLFKLVGNDNLMFWPYDHPEALKQLMDFLMEDRRRFVRWLQDEKIMALNTDNQFAGPSGYGYVSELPGVESGAEPVPKNCWTWVESQETNLYSPDMFNELFLPYLAEFANMFGLVTYGCCEPVDDRIEYIKKAIPKLRTVSVSGWNNFESVAEALGKDYVYCRKPNPAYISGADRNWDGMRQDIGRTWNCTKNQPVEFIVRDVYDVAGDIGRIPEWVKMVKDTVGI</sequence>
<dbReference type="EMBL" id="CP117826">
    <property type="protein sequence ID" value="XCC62058.1"/>
    <property type="molecule type" value="Genomic_DNA"/>
</dbReference>